<comment type="caution">
    <text evidence="4">The sequence shown here is derived from an EMBL/GenBank/DDBJ whole genome shotgun (WGS) entry which is preliminary data.</text>
</comment>
<dbReference type="InterPro" id="IPR001638">
    <property type="entry name" value="Solute-binding_3/MltF_N"/>
</dbReference>
<name>A0ABU4I0Q9_9ACTN</name>
<sequence>MKRTTLRAVAATAAALALAVAGCGSSDDDETTTAAASATTAAGATTAAPDLAGTKLAVGVGATSFSFLKAAREFDTPYELVPVDGATPKDLAAAVASGRADLLMLGDVITASLAANDLPFTIVYAQQRARDFCGILVPADSEVETVEQLKGKTVGNGVSTAGEVIAIRAFQEAGLDYQRDVKRIELATIPEQQAAFVSGKVDALAACTPPGGALVDAGRARWVVTGEGGLWNAQNYWVLSDKASRDPRKVAAAIDYLKRFKRSLAYTNEHTDELLAELSSAMQVPVEQLRGSFEDPIEPVAIDASVITGLQDTYDALATTDRVPRGKQLDGIFDDQYTAQIDG</sequence>
<evidence type="ECO:0000259" key="3">
    <source>
        <dbReference type="SMART" id="SM00062"/>
    </source>
</evidence>
<feature type="domain" description="Solute-binding protein family 3/N-terminal" evidence="3">
    <location>
        <begin position="55"/>
        <end position="270"/>
    </location>
</feature>
<dbReference type="Proteomes" id="UP001284601">
    <property type="component" value="Unassembled WGS sequence"/>
</dbReference>
<proteinExistence type="inferred from homology"/>
<dbReference type="Gene3D" id="3.40.190.10">
    <property type="entry name" value="Periplasmic binding protein-like II"/>
    <property type="match status" value="2"/>
</dbReference>
<organism evidence="4 5">
    <name type="scientific">Conexibacter stalactiti</name>
    <dbReference type="NCBI Taxonomy" id="1940611"/>
    <lineage>
        <taxon>Bacteria</taxon>
        <taxon>Bacillati</taxon>
        <taxon>Actinomycetota</taxon>
        <taxon>Thermoleophilia</taxon>
        <taxon>Solirubrobacterales</taxon>
        <taxon>Conexibacteraceae</taxon>
        <taxon>Conexibacter</taxon>
    </lineage>
</organism>
<evidence type="ECO:0000313" key="4">
    <source>
        <dbReference type="EMBL" id="MDW5598537.1"/>
    </source>
</evidence>
<dbReference type="SUPFAM" id="SSF53850">
    <property type="entry name" value="Periplasmic binding protein-like II"/>
    <property type="match status" value="1"/>
</dbReference>
<dbReference type="PANTHER" id="PTHR30024">
    <property type="entry name" value="ALIPHATIC SULFONATES-BINDING PROTEIN-RELATED"/>
    <property type="match status" value="1"/>
</dbReference>
<comment type="similarity">
    <text evidence="1">Belongs to the bacterial solute-binding protein SsuA/TauA family.</text>
</comment>
<accession>A0ABU4I0Q9</accession>
<feature type="chain" id="PRO_5046905079" evidence="2">
    <location>
        <begin position="20"/>
        <end position="343"/>
    </location>
</feature>
<feature type="signal peptide" evidence="2">
    <location>
        <begin position="1"/>
        <end position="19"/>
    </location>
</feature>
<keyword evidence="5" id="KW-1185">Reference proteome</keyword>
<evidence type="ECO:0000256" key="1">
    <source>
        <dbReference type="ARBA" id="ARBA00010742"/>
    </source>
</evidence>
<protein>
    <submittedName>
        <fullName evidence="4">PhnD/SsuA/transferrin family substrate-binding protein</fullName>
    </submittedName>
</protein>
<dbReference type="Pfam" id="PF12974">
    <property type="entry name" value="Phosphonate-bd"/>
    <property type="match status" value="1"/>
</dbReference>
<dbReference type="EMBL" id="JAWSTH010000150">
    <property type="protein sequence ID" value="MDW5598537.1"/>
    <property type="molecule type" value="Genomic_DNA"/>
</dbReference>
<evidence type="ECO:0000256" key="2">
    <source>
        <dbReference type="SAM" id="SignalP"/>
    </source>
</evidence>
<dbReference type="RefSeq" id="WP_318601066.1">
    <property type="nucleotide sequence ID" value="NZ_JAWSTH010000150.1"/>
</dbReference>
<dbReference type="PROSITE" id="PS51257">
    <property type="entry name" value="PROKAR_LIPOPROTEIN"/>
    <property type="match status" value="1"/>
</dbReference>
<evidence type="ECO:0000313" key="5">
    <source>
        <dbReference type="Proteomes" id="UP001284601"/>
    </source>
</evidence>
<dbReference type="SMART" id="SM00062">
    <property type="entry name" value="PBPb"/>
    <property type="match status" value="1"/>
</dbReference>
<reference evidence="5" key="1">
    <citation type="submission" date="2023-07" db="EMBL/GenBank/DDBJ databases">
        <title>Conexibacter stalactiti sp. nov., isolated from stalactites in a lava cave and emended description of the genus Conexibacter.</title>
        <authorList>
            <person name="Lee S.D."/>
        </authorList>
    </citation>
    <scope>NUCLEOTIDE SEQUENCE [LARGE SCALE GENOMIC DNA]</scope>
    <source>
        <strain evidence="5">KCTC 39840</strain>
    </source>
</reference>
<gene>
    <name evidence="4" type="ORF">R7226_29520</name>
</gene>
<keyword evidence="2" id="KW-0732">Signal</keyword>